<protein>
    <submittedName>
        <fullName evidence="3">Uncharacterized protein</fullName>
    </submittedName>
</protein>
<feature type="region of interest" description="Disordered" evidence="1">
    <location>
        <begin position="69"/>
        <end position="95"/>
    </location>
</feature>
<gene>
    <name evidence="3" type="ORF">Rsw2DRAFT_0697</name>
</gene>
<feature type="signal peptide" evidence="2">
    <location>
        <begin position="1"/>
        <end position="17"/>
    </location>
</feature>
<feature type="chain" id="PRO_5002991706" evidence="2">
    <location>
        <begin position="18"/>
        <end position="128"/>
    </location>
</feature>
<keyword evidence="4" id="KW-1185">Reference proteome</keyword>
<dbReference type="AlphaFoldDB" id="C8RY19"/>
<evidence type="ECO:0000256" key="2">
    <source>
        <dbReference type="SAM" id="SignalP"/>
    </source>
</evidence>
<dbReference type="Proteomes" id="UP000010121">
    <property type="component" value="Unassembled WGS sequence"/>
</dbReference>
<evidence type="ECO:0000313" key="4">
    <source>
        <dbReference type="Proteomes" id="UP000010121"/>
    </source>
</evidence>
<accession>C8RY19</accession>
<keyword evidence="2" id="KW-0732">Signal</keyword>
<evidence type="ECO:0000313" key="3">
    <source>
        <dbReference type="EMBL" id="EEW26417.1"/>
    </source>
</evidence>
<dbReference type="EMBL" id="ACYY01000003">
    <property type="protein sequence ID" value="EEW26417.1"/>
    <property type="molecule type" value="Genomic_DNA"/>
</dbReference>
<dbReference type="RefSeq" id="WP_008028085.1">
    <property type="nucleotide sequence ID" value="NZ_ACYY01000003.1"/>
</dbReference>
<proteinExistence type="predicted"/>
<reference evidence="3 4" key="1">
    <citation type="submission" date="2009-08" db="EMBL/GenBank/DDBJ databases">
        <title>The draft genome of Rhodobacter sp. SW2.</title>
        <authorList>
            <consortium name="US DOE Joint Genome Institute (JGI-PGF)"/>
            <person name="Lucas S."/>
            <person name="Copeland A."/>
            <person name="Lapidus A."/>
            <person name="Glavina del Rio T."/>
            <person name="Tice H."/>
            <person name="Bruce D."/>
            <person name="Goodwin L."/>
            <person name="Pitluck S."/>
            <person name="Larimer F."/>
            <person name="Land M.L."/>
            <person name="Hauser L."/>
            <person name="Emerson D."/>
        </authorList>
    </citation>
    <scope>NUCLEOTIDE SEQUENCE [LARGE SCALE GENOMIC DNA]</scope>
    <source>
        <strain evidence="3 4">SW2</strain>
    </source>
</reference>
<comment type="caution">
    <text evidence="3">The sequence shown here is derived from an EMBL/GenBank/DDBJ whole genome shotgun (WGS) entry which is preliminary data.</text>
</comment>
<evidence type="ECO:0000256" key="1">
    <source>
        <dbReference type="SAM" id="MobiDB-lite"/>
    </source>
</evidence>
<sequence>MRLSVLLLAMLPTFALAEDGVVTLDCRVVTACDADGKCTPQDRPASFRLQRQAGSDVLLVYDAVSAPVTSGGDDNGPLSWSEGRGDSQTMLATGYSDDDRVNMVWHSSNSGTDDTPGQTRFLSCVDPE</sequence>
<dbReference type="STRING" id="371731.Rsw2DRAFT_0697"/>
<name>C8RY19_9RHOB</name>
<organism evidence="3 4">
    <name type="scientific">Rhodobacter ferrooxidans</name>
    <dbReference type="NCBI Taxonomy" id="371731"/>
    <lineage>
        <taxon>Bacteria</taxon>
        <taxon>Pseudomonadati</taxon>
        <taxon>Pseudomonadota</taxon>
        <taxon>Alphaproteobacteria</taxon>
        <taxon>Rhodobacterales</taxon>
        <taxon>Rhodobacter group</taxon>
        <taxon>Rhodobacter</taxon>
    </lineage>
</organism>